<keyword evidence="3" id="KW-0479">Metal-binding</keyword>
<dbReference type="InterPro" id="IPR015984">
    <property type="entry name" value="Cyt_c_prime_subgr"/>
</dbReference>
<keyword evidence="8" id="KW-1185">Reference proteome</keyword>
<dbReference type="Pfam" id="PF01322">
    <property type="entry name" value="Cytochrom_C_2"/>
    <property type="match status" value="1"/>
</dbReference>
<proteinExistence type="predicted"/>
<evidence type="ECO:0000256" key="6">
    <source>
        <dbReference type="SAM" id="SignalP"/>
    </source>
</evidence>
<evidence type="ECO:0000256" key="2">
    <source>
        <dbReference type="ARBA" id="ARBA00022617"/>
    </source>
</evidence>
<evidence type="ECO:0000313" key="7">
    <source>
        <dbReference type="EMBL" id="WGW03128.1"/>
    </source>
</evidence>
<protein>
    <submittedName>
        <fullName evidence="7">Cytochrome c</fullName>
    </submittedName>
</protein>
<dbReference type="RefSeq" id="WP_282299755.1">
    <property type="nucleotide sequence ID" value="NZ_CP124616.1"/>
</dbReference>
<dbReference type="Gene3D" id="1.20.120.10">
    <property type="entry name" value="Cytochrome c/b562"/>
    <property type="match status" value="1"/>
</dbReference>
<name>A0ABY8QGJ6_9RHOB</name>
<gene>
    <name evidence="7" type="ORF">QF118_14505</name>
</gene>
<evidence type="ECO:0000256" key="3">
    <source>
        <dbReference type="ARBA" id="ARBA00022723"/>
    </source>
</evidence>
<evidence type="ECO:0000313" key="8">
    <source>
        <dbReference type="Proteomes" id="UP001241605"/>
    </source>
</evidence>
<accession>A0ABY8QGJ6</accession>
<keyword evidence="1" id="KW-0813">Transport</keyword>
<feature type="signal peptide" evidence="6">
    <location>
        <begin position="1"/>
        <end position="21"/>
    </location>
</feature>
<keyword evidence="2" id="KW-0349">Heme</keyword>
<evidence type="ECO:0000256" key="5">
    <source>
        <dbReference type="ARBA" id="ARBA00023004"/>
    </source>
</evidence>
<dbReference type="PROSITE" id="PS51009">
    <property type="entry name" value="CYTCII"/>
    <property type="match status" value="1"/>
</dbReference>
<dbReference type="InterPro" id="IPR002321">
    <property type="entry name" value="Cyt_c_II"/>
</dbReference>
<evidence type="ECO:0000256" key="4">
    <source>
        <dbReference type="ARBA" id="ARBA00022982"/>
    </source>
</evidence>
<feature type="chain" id="PRO_5045466256" evidence="6">
    <location>
        <begin position="22"/>
        <end position="151"/>
    </location>
</feature>
<dbReference type="SUPFAM" id="SSF47175">
    <property type="entry name" value="Cytochromes"/>
    <property type="match status" value="1"/>
</dbReference>
<dbReference type="InterPro" id="IPR012127">
    <property type="entry name" value="Cyt_c_prime"/>
</dbReference>
<keyword evidence="4" id="KW-0249">Electron transport</keyword>
<organism evidence="7 8">
    <name type="scientific">Tropicibacter oceani</name>
    <dbReference type="NCBI Taxonomy" id="3058420"/>
    <lineage>
        <taxon>Bacteria</taxon>
        <taxon>Pseudomonadati</taxon>
        <taxon>Pseudomonadota</taxon>
        <taxon>Alphaproteobacteria</taxon>
        <taxon>Rhodobacterales</taxon>
        <taxon>Roseobacteraceae</taxon>
        <taxon>Tropicibacter</taxon>
    </lineage>
</organism>
<sequence length="151" mass="15676">MKKTFALIAAFSIFGGTAALAQDYAAEVKARQGQFRILALNLGVLGGMAKGDIAYDMAAAQAAADSLVGVSMVHQPTLWPEGSDNMSIDGTRAQPNMWENLDDVMAKWGALGDAAKEMQTAAATGQEAIGPALGKLGGTCKACHDAYRAPE</sequence>
<keyword evidence="5" id="KW-0408">Iron</keyword>
<reference evidence="7 8" key="1">
    <citation type="submission" date="2023-05" db="EMBL/GenBank/DDBJ databases">
        <title>YMD87, complete Genome.</title>
        <authorList>
            <person name="Zhang J."/>
            <person name="Xu X."/>
        </authorList>
    </citation>
    <scope>NUCLEOTIDE SEQUENCE [LARGE SCALE GENOMIC DNA]</scope>
    <source>
        <strain evidence="7 8">YMD87</strain>
    </source>
</reference>
<dbReference type="PRINTS" id="PR00608">
    <property type="entry name" value="CYTCHROMECII"/>
</dbReference>
<dbReference type="InterPro" id="IPR010980">
    <property type="entry name" value="Cyt_c/b562"/>
</dbReference>
<dbReference type="PIRSF" id="PIRSF000027">
    <property type="entry name" value="Cytc_c_prime"/>
    <property type="match status" value="1"/>
</dbReference>
<dbReference type="EMBL" id="CP124616">
    <property type="protein sequence ID" value="WGW03128.1"/>
    <property type="molecule type" value="Genomic_DNA"/>
</dbReference>
<keyword evidence="6" id="KW-0732">Signal</keyword>
<dbReference type="Proteomes" id="UP001241605">
    <property type="component" value="Chromosome"/>
</dbReference>
<evidence type="ECO:0000256" key="1">
    <source>
        <dbReference type="ARBA" id="ARBA00022448"/>
    </source>
</evidence>